<feature type="transmembrane region" description="Helical" evidence="7">
    <location>
        <begin position="282"/>
        <end position="302"/>
    </location>
</feature>
<comment type="similarity">
    <text evidence="7">Belongs to the binding-protein-dependent transport system permease family.</text>
</comment>
<proteinExistence type="inferred from homology"/>
<evidence type="ECO:0000259" key="8">
    <source>
        <dbReference type="PROSITE" id="PS50928"/>
    </source>
</evidence>
<evidence type="ECO:0000256" key="6">
    <source>
        <dbReference type="ARBA" id="ARBA00023136"/>
    </source>
</evidence>
<comment type="caution">
    <text evidence="9">The sequence shown here is derived from an EMBL/GenBank/DDBJ whole genome shotgun (WGS) entry which is preliminary data.</text>
</comment>
<evidence type="ECO:0000256" key="1">
    <source>
        <dbReference type="ARBA" id="ARBA00004651"/>
    </source>
</evidence>
<evidence type="ECO:0000256" key="7">
    <source>
        <dbReference type="RuleBase" id="RU363032"/>
    </source>
</evidence>
<dbReference type="PANTHER" id="PTHR30151">
    <property type="entry name" value="ALKANE SULFONATE ABC TRANSPORTER-RELATED, MEMBRANE SUBUNIT"/>
    <property type="match status" value="1"/>
</dbReference>
<gene>
    <name evidence="9" type="ORF">FYJ74_07770</name>
</gene>
<dbReference type="RefSeq" id="WP_154529008.1">
    <property type="nucleotide sequence ID" value="NZ_VUNH01000007.1"/>
</dbReference>
<reference evidence="9 10" key="1">
    <citation type="submission" date="2019-08" db="EMBL/GenBank/DDBJ databases">
        <title>In-depth cultivation of the pig gut microbiome towards novel bacterial diversity and tailored functional studies.</title>
        <authorList>
            <person name="Wylensek D."/>
            <person name="Hitch T.C.A."/>
            <person name="Clavel T."/>
        </authorList>
    </citation>
    <scope>NUCLEOTIDE SEQUENCE [LARGE SCALE GENOMIC DNA]</scope>
    <source>
        <strain evidence="9 10">SM-530-WT-4B</strain>
    </source>
</reference>
<keyword evidence="5 7" id="KW-1133">Transmembrane helix</keyword>
<dbReference type="InterPro" id="IPR000515">
    <property type="entry name" value="MetI-like"/>
</dbReference>
<evidence type="ECO:0000256" key="3">
    <source>
        <dbReference type="ARBA" id="ARBA00022475"/>
    </source>
</evidence>
<dbReference type="AlphaFoldDB" id="A0A6L5YCS3"/>
<protein>
    <submittedName>
        <fullName evidence="9">ABC transporter permease subunit</fullName>
    </submittedName>
</protein>
<evidence type="ECO:0000313" key="10">
    <source>
        <dbReference type="Proteomes" id="UP000473699"/>
    </source>
</evidence>
<feature type="transmembrane region" description="Helical" evidence="7">
    <location>
        <begin position="156"/>
        <end position="181"/>
    </location>
</feature>
<keyword evidence="6 7" id="KW-0472">Membrane</keyword>
<keyword evidence="3" id="KW-1003">Cell membrane</keyword>
<organism evidence="9 10">
    <name type="scientific">Pyramidobacter porci</name>
    <dbReference type="NCBI Taxonomy" id="2605789"/>
    <lineage>
        <taxon>Bacteria</taxon>
        <taxon>Thermotogati</taxon>
        <taxon>Synergistota</taxon>
        <taxon>Synergistia</taxon>
        <taxon>Synergistales</taxon>
        <taxon>Dethiosulfovibrionaceae</taxon>
        <taxon>Pyramidobacter</taxon>
    </lineage>
</organism>
<evidence type="ECO:0000256" key="5">
    <source>
        <dbReference type="ARBA" id="ARBA00022989"/>
    </source>
</evidence>
<dbReference type="GO" id="GO:0005886">
    <property type="term" value="C:plasma membrane"/>
    <property type="evidence" value="ECO:0007669"/>
    <property type="project" value="UniProtKB-SubCell"/>
</dbReference>
<dbReference type="PROSITE" id="PS50928">
    <property type="entry name" value="ABC_TM1"/>
    <property type="match status" value="1"/>
</dbReference>
<feature type="transmembrane region" description="Helical" evidence="7">
    <location>
        <begin position="314"/>
        <end position="335"/>
    </location>
</feature>
<dbReference type="SUPFAM" id="SSF161098">
    <property type="entry name" value="MetI-like"/>
    <property type="match status" value="1"/>
</dbReference>
<dbReference type="InterPro" id="IPR035906">
    <property type="entry name" value="MetI-like_sf"/>
</dbReference>
<keyword evidence="2 7" id="KW-0813">Transport</keyword>
<evidence type="ECO:0000256" key="2">
    <source>
        <dbReference type="ARBA" id="ARBA00022448"/>
    </source>
</evidence>
<feature type="transmembrane region" description="Helical" evidence="7">
    <location>
        <begin position="36"/>
        <end position="53"/>
    </location>
</feature>
<feature type="transmembrane region" description="Helical" evidence="7">
    <location>
        <begin position="201"/>
        <end position="227"/>
    </location>
</feature>
<dbReference type="EMBL" id="VUNH01000007">
    <property type="protein sequence ID" value="MST55925.1"/>
    <property type="molecule type" value="Genomic_DNA"/>
</dbReference>
<accession>A0A6L5YCS3</accession>
<dbReference type="PANTHER" id="PTHR30151:SF0">
    <property type="entry name" value="ABC TRANSPORTER PERMEASE PROTEIN MJ0413-RELATED"/>
    <property type="match status" value="1"/>
</dbReference>
<dbReference type="Gene3D" id="1.10.3720.10">
    <property type="entry name" value="MetI-like"/>
    <property type="match status" value="1"/>
</dbReference>
<evidence type="ECO:0000313" key="9">
    <source>
        <dbReference type="EMBL" id="MST55925.1"/>
    </source>
</evidence>
<keyword evidence="4 7" id="KW-0812">Transmembrane</keyword>
<feature type="domain" description="ABC transmembrane type-1" evidence="8">
    <location>
        <begin position="152"/>
        <end position="336"/>
    </location>
</feature>
<dbReference type="Pfam" id="PF00528">
    <property type="entry name" value="BPD_transp_1"/>
    <property type="match status" value="1"/>
</dbReference>
<dbReference type="GO" id="GO:0055085">
    <property type="term" value="P:transmembrane transport"/>
    <property type="evidence" value="ECO:0007669"/>
    <property type="project" value="InterPro"/>
</dbReference>
<comment type="subcellular location">
    <subcellularLocation>
        <location evidence="1 7">Cell membrane</location>
        <topology evidence="1 7">Multi-pass membrane protein</topology>
    </subcellularLocation>
</comment>
<keyword evidence="10" id="KW-1185">Reference proteome</keyword>
<feature type="transmembrane region" description="Helical" evidence="7">
    <location>
        <begin position="103"/>
        <end position="119"/>
    </location>
</feature>
<feature type="transmembrane region" description="Helical" evidence="7">
    <location>
        <begin position="73"/>
        <end position="91"/>
    </location>
</feature>
<evidence type="ECO:0000256" key="4">
    <source>
        <dbReference type="ARBA" id="ARBA00022692"/>
    </source>
</evidence>
<sequence>MPGHENGHASGMPPRRLTRDELAILESRPKTKFQKFLDYVVCFLPVVAGGVALWEYNCLPDLQGNTHGNDYNWFILVLMGLVLIGFLASFCGRRAFRWMRYKAPFYTFVFLALAGYDWLTLKTGGLPLPYFPWLDQMLEAAIADWGYLMDCAKNSLILLFTGYFIGVGAGLVTGIACGYNRNVNYWIEPFTRLLGAIPSTTWLPVVMVLAATLFRGSVFIIALGVWYSVTIATKTGITNIDPAYFEAARTLGVKGMRLVGTIAVPSALPNILQGMTQGMSTACVALMVAEMIGVESGLGWYITWQKSWARYGNMYAAVVAICVIFVLVNTLLGAIRHYMLRWQER</sequence>
<dbReference type="Proteomes" id="UP000473699">
    <property type="component" value="Unassembled WGS sequence"/>
</dbReference>
<dbReference type="CDD" id="cd06261">
    <property type="entry name" value="TM_PBP2"/>
    <property type="match status" value="1"/>
</dbReference>
<name>A0A6L5YCS3_9BACT</name>